<dbReference type="GO" id="GO:0005975">
    <property type="term" value="P:carbohydrate metabolic process"/>
    <property type="evidence" value="ECO:0007669"/>
    <property type="project" value="InterPro"/>
</dbReference>
<dbReference type="InterPro" id="IPR023296">
    <property type="entry name" value="Glyco_hydro_beta-prop_sf"/>
</dbReference>
<reference evidence="9 10" key="1">
    <citation type="submission" date="2015-12" db="EMBL/GenBank/DDBJ databases">
        <title>The genome of Folsomia candida.</title>
        <authorList>
            <person name="Faddeeva A."/>
            <person name="Derks M.F."/>
            <person name="Anvar Y."/>
            <person name="Smit S."/>
            <person name="Van Straalen N."/>
            <person name="Roelofs D."/>
        </authorList>
    </citation>
    <scope>NUCLEOTIDE SEQUENCE [LARGE SCALE GENOMIC DNA]</scope>
    <source>
        <strain evidence="9 10">VU population</strain>
        <tissue evidence="9">Whole body</tissue>
    </source>
</reference>
<dbReference type="OMA" id="LFQHRMY"/>
<dbReference type="OrthoDB" id="272289at2759"/>
<evidence type="ECO:0000256" key="4">
    <source>
        <dbReference type="ARBA" id="ARBA00023295"/>
    </source>
</evidence>
<keyword evidence="2 8" id="KW-0732">Signal</keyword>
<evidence type="ECO:0000256" key="1">
    <source>
        <dbReference type="ARBA" id="ARBA00009865"/>
    </source>
</evidence>
<evidence type="ECO:0000256" key="5">
    <source>
        <dbReference type="PIRSR" id="PIRSR606710-1"/>
    </source>
</evidence>
<dbReference type="Gene3D" id="2.115.10.20">
    <property type="entry name" value="Glycosyl hydrolase domain, family 43"/>
    <property type="match status" value="1"/>
</dbReference>
<dbReference type="Pfam" id="PF04616">
    <property type="entry name" value="Glyco_hydro_43"/>
    <property type="match status" value="1"/>
</dbReference>
<evidence type="ECO:0000256" key="8">
    <source>
        <dbReference type="SAM" id="SignalP"/>
    </source>
</evidence>
<dbReference type="GO" id="GO:0004553">
    <property type="term" value="F:hydrolase activity, hydrolyzing O-glycosyl compounds"/>
    <property type="evidence" value="ECO:0007669"/>
    <property type="project" value="InterPro"/>
</dbReference>
<feature type="active site" description="Proton donor" evidence="5">
    <location>
        <position position="218"/>
    </location>
</feature>
<feature type="signal peptide" evidence="8">
    <location>
        <begin position="1"/>
        <end position="22"/>
    </location>
</feature>
<keyword evidence="4 7" id="KW-0326">Glycosidase</keyword>
<feature type="site" description="Important for catalytic activity, responsible for pKa modulation of the active site Glu and correct orientation of both the proton donor and substrate" evidence="6">
    <location>
        <position position="157"/>
    </location>
</feature>
<dbReference type="SUPFAM" id="SSF75005">
    <property type="entry name" value="Arabinanase/levansucrase/invertase"/>
    <property type="match status" value="1"/>
</dbReference>
<gene>
    <name evidence="9" type="ORF">Fcan01_18043</name>
</gene>
<dbReference type="InterPro" id="IPR006710">
    <property type="entry name" value="Glyco_hydro_43"/>
</dbReference>
<dbReference type="EMBL" id="LNIX01000013">
    <property type="protein sequence ID" value="OXA47467.1"/>
    <property type="molecule type" value="Genomic_DNA"/>
</dbReference>
<feature type="chain" id="PRO_5013166719" evidence="8">
    <location>
        <begin position="23"/>
        <end position="355"/>
    </location>
</feature>
<evidence type="ECO:0000313" key="9">
    <source>
        <dbReference type="EMBL" id="OXA47467.1"/>
    </source>
</evidence>
<comment type="caution">
    <text evidence="9">The sequence shown here is derived from an EMBL/GenBank/DDBJ whole genome shotgun (WGS) entry which is preliminary data.</text>
</comment>
<dbReference type="Proteomes" id="UP000198287">
    <property type="component" value="Unassembled WGS sequence"/>
</dbReference>
<keyword evidence="3 7" id="KW-0378">Hydrolase</keyword>
<evidence type="ECO:0000256" key="3">
    <source>
        <dbReference type="ARBA" id="ARBA00022801"/>
    </source>
</evidence>
<dbReference type="AlphaFoldDB" id="A0A226DS20"/>
<evidence type="ECO:0000256" key="7">
    <source>
        <dbReference type="RuleBase" id="RU361187"/>
    </source>
</evidence>
<proteinExistence type="inferred from homology"/>
<dbReference type="PANTHER" id="PTHR43817">
    <property type="entry name" value="GLYCOSYL HYDROLASE"/>
    <property type="match status" value="1"/>
</dbReference>
<comment type="similarity">
    <text evidence="1 7">Belongs to the glycosyl hydrolase 43 family.</text>
</comment>
<dbReference type="STRING" id="158441.A0A226DS20"/>
<accession>A0A226DS20</accession>
<name>A0A226DS20_FOLCA</name>
<dbReference type="CDD" id="cd18820">
    <property type="entry name" value="GH43_LbAraf43-like"/>
    <property type="match status" value="1"/>
</dbReference>
<dbReference type="PANTHER" id="PTHR43817:SF1">
    <property type="entry name" value="HYDROLASE, FAMILY 43, PUTATIVE (AFU_ORTHOLOGUE AFUA_3G01660)-RELATED"/>
    <property type="match status" value="1"/>
</dbReference>
<keyword evidence="10" id="KW-1185">Reference proteome</keyword>
<feature type="active site" description="Proton acceptor" evidence="5">
    <location>
        <position position="48"/>
    </location>
</feature>
<evidence type="ECO:0000313" key="10">
    <source>
        <dbReference type="Proteomes" id="UP000198287"/>
    </source>
</evidence>
<sequence>MDFSKVLLTLLCLGFGFPCALSFPQNTTSLRYDARYFTNPILDELAADPSIIKINGWYYLVFTQGDRIDVLKSPILSNFRNVERKTVYFTPRNRGSLWAPELHLIRGGLYMYFTMDDGVDNDNHRMYVIQALDPNNPLGRWSREIRLLPEEEIFAIDGTVLQYGNGELYFIWSGFPNPRGSMNLYIAQMESPTRVFPPWTLLRTPTMDWEKHGYPVNEGPFIIQNEGRTFLVFSASSTFTPNYCLGIMGIDDLRDPLVPRNWWNDVNHCVFERNDAERVFTTGHASFVRSLDDSELWMVYHATDDVNDNGVHRTARIQKLDWNPDKAPRFPAAIGVNKPIKVPSGEYGRKTKKEN</sequence>
<organism evidence="9 10">
    <name type="scientific">Folsomia candida</name>
    <name type="common">Springtail</name>
    <dbReference type="NCBI Taxonomy" id="158441"/>
    <lineage>
        <taxon>Eukaryota</taxon>
        <taxon>Metazoa</taxon>
        <taxon>Ecdysozoa</taxon>
        <taxon>Arthropoda</taxon>
        <taxon>Hexapoda</taxon>
        <taxon>Collembola</taxon>
        <taxon>Entomobryomorpha</taxon>
        <taxon>Isotomoidea</taxon>
        <taxon>Isotomidae</taxon>
        <taxon>Proisotominae</taxon>
        <taxon>Folsomia</taxon>
    </lineage>
</organism>
<evidence type="ECO:0000256" key="2">
    <source>
        <dbReference type="ARBA" id="ARBA00022729"/>
    </source>
</evidence>
<evidence type="ECO:0000256" key="6">
    <source>
        <dbReference type="PIRSR" id="PIRSR606710-2"/>
    </source>
</evidence>
<protein>
    <submittedName>
        <fullName evidence="9">Extracellular exo-alpha-(1-&gt;5)-L-arabinofuranosidase</fullName>
    </submittedName>
</protein>